<keyword evidence="3" id="KW-1185">Reference proteome</keyword>
<accession>A0A7J8GLL3</accession>
<dbReference type="Proteomes" id="UP000550707">
    <property type="component" value="Unassembled WGS sequence"/>
</dbReference>
<feature type="region of interest" description="Disordered" evidence="1">
    <location>
        <begin position="36"/>
        <end position="57"/>
    </location>
</feature>
<comment type="caution">
    <text evidence="2">The sequence shown here is derived from an EMBL/GenBank/DDBJ whole genome shotgun (WGS) entry which is preliminary data.</text>
</comment>
<name>A0A7J8GLL3_MOLMO</name>
<organism evidence="2 3">
    <name type="scientific">Molossus molossus</name>
    <name type="common">Pallas' mastiff bat</name>
    <name type="synonym">Vespertilio molossus</name>
    <dbReference type="NCBI Taxonomy" id="27622"/>
    <lineage>
        <taxon>Eukaryota</taxon>
        <taxon>Metazoa</taxon>
        <taxon>Chordata</taxon>
        <taxon>Craniata</taxon>
        <taxon>Vertebrata</taxon>
        <taxon>Euteleostomi</taxon>
        <taxon>Mammalia</taxon>
        <taxon>Eutheria</taxon>
        <taxon>Laurasiatheria</taxon>
        <taxon>Chiroptera</taxon>
        <taxon>Yangochiroptera</taxon>
        <taxon>Molossidae</taxon>
        <taxon>Molossus</taxon>
    </lineage>
</organism>
<dbReference type="AlphaFoldDB" id="A0A7J8GLL3"/>
<proteinExistence type="predicted"/>
<feature type="compositionally biased region" description="Basic and acidic residues" evidence="1">
    <location>
        <begin position="38"/>
        <end position="57"/>
    </location>
</feature>
<protein>
    <submittedName>
        <fullName evidence="2">Uncharacterized protein</fullName>
    </submittedName>
</protein>
<gene>
    <name evidence="2" type="ORF">HJG59_011487</name>
</gene>
<reference evidence="2 3" key="1">
    <citation type="journal article" date="2020" name="Nature">
        <title>Six reference-quality genomes reveal evolution of bat adaptations.</title>
        <authorList>
            <person name="Jebb D."/>
            <person name="Huang Z."/>
            <person name="Pippel M."/>
            <person name="Hughes G.M."/>
            <person name="Lavrichenko K."/>
            <person name="Devanna P."/>
            <person name="Winkler S."/>
            <person name="Jermiin L.S."/>
            <person name="Skirmuntt E.C."/>
            <person name="Katzourakis A."/>
            <person name="Burkitt-Gray L."/>
            <person name="Ray D.A."/>
            <person name="Sullivan K.A.M."/>
            <person name="Roscito J.G."/>
            <person name="Kirilenko B.M."/>
            <person name="Davalos L.M."/>
            <person name="Corthals A.P."/>
            <person name="Power M.L."/>
            <person name="Jones G."/>
            <person name="Ransome R.D."/>
            <person name="Dechmann D.K.N."/>
            <person name="Locatelli A.G."/>
            <person name="Puechmaille S.J."/>
            <person name="Fedrigo O."/>
            <person name="Jarvis E.D."/>
            <person name="Hiller M."/>
            <person name="Vernes S.C."/>
            <person name="Myers E.W."/>
            <person name="Teeling E.C."/>
        </authorList>
    </citation>
    <scope>NUCLEOTIDE SEQUENCE [LARGE SCALE GENOMIC DNA]</scope>
    <source>
        <strain evidence="2">MMolMol1</strain>
        <tissue evidence="2">Muscle</tissue>
    </source>
</reference>
<dbReference type="InParanoid" id="A0A7J8GLL3"/>
<sequence>MVFSVTSVSPVTGNVQEVFSKRESIRGQERIGIWETAGTRHEDRKTGGVIEEGNKVDTDVSKQINSTTLKQDLTDGNKPKVQYPFTEEGMLAREPGTSVSQPLEKTTVPGAAAYLMQSSLAANFEIYFKLTLELQRSER</sequence>
<dbReference type="EMBL" id="JACASF010000009">
    <property type="protein sequence ID" value="KAF6460575.1"/>
    <property type="molecule type" value="Genomic_DNA"/>
</dbReference>
<evidence type="ECO:0000313" key="2">
    <source>
        <dbReference type="EMBL" id="KAF6460575.1"/>
    </source>
</evidence>
<evidence type="ECO:0000256" key="1">
    <source>
        <dbReference type="SAM" id="MobiDB-lite"/>
    </source>
</evidence>
<evidence type="ECO:0000313" key="3">
    <source>
        <dbReference type="Proteomes" id="UP000550707"/>
    </source>
</evidence>